<comment type="caution">
    <text evidence="1">The sequence shown here is derived from an EMBL/GenBank/DDBJ whole genome shotgun (WGS) entry which is preliminary data.</text>
</comment>
<dbReference type="Proteomes" id="UP000631418">
    <property type="component" value="Unassembled WGS sequence"/>
</dbReference>
<reference evidence="1" key="1">
    <citation type="submission" date="2020-11" db="EMBL/GenBank/DDBJ databases">
        <authorList>
            <person name="Thieme N."/>
            <person name="Liebl W."/>
            <person name="Zverlov V."/>
        </authorList>
    </citation>
    <scope>NUCLEOTIDE SEQUENCE</scope>
    <source>
        <strain evidence="1">NT08</strain>
    </source>
</reference>
<evidence type="ECO:0000313" key="2">
    <source>
        <dbReference type="Proteomes" id="UP000631418"/>
    </source>
</evidence>
<accession>A0AAE2V372</accession>
<protein>
    <submittedName>
        <fullName evidence="1">Uncharacterized protein</fullName>
    </submittedName>
</protein>
<dbReference type="AlphaFoldDB" id="A0AAE2V372"/>
<dbReference type="RefSeq" id="WP_011968946.1">
    <property type="nucleotide sequence ID" value="NZ_CP073279.1"/>
</dbReference>
<dbReference type="EMBL" id="JADOEF010000004">
    <property type="protein sequence ID" value="MBF7812217.1"/>
    <property type="molecule type" value="Genomic_DNA"/>
</dbReference>
<name>A0AAE2V372_CLOBE</name>
<organism evidence="1 2">
    <name type="scientific">Clostridium beijerinckii</name>
    <name type="common">Clostridium MP</name>
    <dbReference type="NCBI Taxonomy" id="1520"/>
    <lineage>
        <taxon>Bacteria</taxon>
        <taxon>Bacillati</taxon>
        <taxon>Bacillota</taxon>
        <taxon>Clostridia</taxon>
        <taxon>Eubacteriales</taxon>
        <taxon>Clostridiaceae</taxon>
        <taxon>Clostridium</taxon>
    </lineage>
</organism>
<proteinExistence type="predicted"/>
<gene>
    <name evidence="1" type="ORF">IS491_26880</name>
</gene>
<sequence>MNDRLLAILDYLSDFNTEKSKCMTTPEERKKQKEKAAEIYKILVNEIVDLFVDSRVIEETTKANEDNKMKENSFEEFFKAFSDNPGIKVTIVHDLIKPKWALQEVSMSDVMYALGYNLDSQDINKVLKEARVYIKEEK</sequence>
<evidence type="ECO:0000313" key="1">
    <source>
        <dbReference type="EMBL" id="MBF7812217.1"/>
    </source>
</evidence>